<dbReference type="EC" id="4.3.2.7" evidence="1"/>
<keyword evidence="2" id="KW-0456">Lyase</keyword>
<dbReference type="Gene3D" id="3.10.490.10">
    <property type="entry name" value="Gamma-glutamyl cyclotransferase-like"/>
    <property type="match status" value="1"/>
</dbReference>
<reference evidence="3" key="1">
    <citation type="submission" date="2022-11" db="EMBL/GenBank/DDBJ databases">
        <title>Hoeflea poritis sp. nov., isolated from scleractinian coral Porites lutea.</title>
        <authorList>
            <person name="Zhang G."/>
            <person name="Wei Q."/>
            <person name="Cai L."/>
        </authorList>
    </citation>
    <scope>NUCLEOTIDE SEQUENCE</scope>
    <source>
        <strain evidence="3">E7-10</strain>
    </source>
</reference>
<dbReference type="PANTHER" id="PTHR12192">
    <property type="entry name" value="CATION TRANSPORT PROTEIN CHAC-RELATED"/>
    <property type="match status" value="1"/>
</dbReference>
<name>A0ABT4VLQ0_9HYPH</name>
<dbReference type="InterPro" id="IPR036568">
    <property type="entry name" value="GGCT-like_sf"/>
</dbReference>
<dbReference type="SUPFAM" id="SSF110857">
    <property type="entry name" value="Gamma-glutamyl cyclotransferase-like"/>
    <property type="match status" value="1"/>
</dbReference>
<dbReference type="InterPro" id="IPR006840">
    <property type="entry name" value="ChaC"/>
</dbReference>
<dbReference type="InterPro" id="IPR013024">
    <property type="entry name" value="GGCT-like"/>
</dbReference>
<sequence>MTVPDEAFAHHPELRDKIADPMRSFMRGLTVEMLVERYPELEAALEWVHSDDEREETRARTLSERDDGDLWVFAYGSLMWDPALRFAEVRRCSIAGYARRFILMDDKGGRGSPDAPGLMAALDEGTGCEGLAFRIAADDIDTETEILWRREMIGPGYEPRFITARIGTDNVEALAFVANHAADVIRPELSRAQQIRYIAHGSGFLGTSHSYLQKIVSQLNVLNIHDPDCARLLKDVDEFLRNCQSEVPGETDQ</sequence>
<dbReference type="PANTHER" id="PTHR12192:SF2">
    <property type="entry name" value="GLUTATHIONE-SPECIFIC GAMMA-GLUTAMYLCYCLOTRANSFERASE 2"/>
    <property type="match status" value="1"/>
</dbReference>
<dbReference type="Pfam" id="PF04752">
    <property type="entry name" value="ChaC"/>
    <property type="match status" value="1"/>
</dbReference>
<keyword evidence="4" id="KW-1185">Reference proteome</keyword>
<evidence type="ECO:0000256" key="2">
    <source>
        <dbReference type="ARBA" id="ARBA00023239"/>
    </source>
</evidence>
<evidence type="ECO:0000313" key="4">
    <source>
        <dbReference type="Proteomes" id="UP001148313"/>
    </source>
</evidence>
<evidence type="ECO:0000256" key="1">
    <source>
        <dbReference type="ARBA" id="ARBA00012344"/>
    </source>
</evidence>
<dbReference type="EMBL" id="JAPJZH010000005">
    <property type="protein sequence ID" value="MDA4845606.1"/>
    <property type="molecule type" value="Genomic_DNA"/>
</dbReference>
<comment type="caution">
    <text evidence="3">The sequence shown here is derived from an EMBL/GenBank/DDBJ whole genome shotgun (WGS) entry which is preliminary data.</text>
</comment>
<evidence type="ECO:0000313" key="3">
    <source>
        <dbReference type="EMBL" id="MDA4845606.1"/>
    </source>
</evidence>
<accession>A0ABT4VLQ0</accession>
<gene>
    <name evidence="3" type="ORF">OOZ53_09620</name>
</gene>
<organism evidence="3 4">
    <name type="scientific">Hoeflea poritis</name>
    <dbReference type="NCBI Taxonomy" id="2993659"/>
    <lineage>
        <taxon>Bacteria</taxon>
        <taxon>Pseudomonadati</taxon>
        <taxon>Pseudomonadota</taxon>
        <taxon>Alphaproteobacteria</taxon>
        <taxon>Hyphomicrobiales</taxon>
        <taxon>Rhizobiaceae</taxon>
        <taxon>Hoeflea</taxon>
    </lineage>
</organism>
<proteinExistence type="predicted"/>
<dbReference type="RefSeq" id="WP_271089265.1">
    <property type="nucleotide sequence ID" value="NZ_JAPJZH010000005.1"/>
</dbReference>
<protein>
    <recommendedName>
        <fullName evidence="1">glutathione-specific gamma-glutamylcyclotransferase</fullName>
        <ecNumber evidence="1">4.3.2.7</ecNumber>
    </recommendedName>
</protein>
<dbReference type="Proteomes" id="UP001148313">
    <property type="component" value="Unassembled WGS sequence"/>
</dbReference>
<dbReference type="CDD" id="cd06661">
    <property type="entry name" value="GGCT_like"/>
    <property type="match status" value="1"/>
</dbReference>